<evidence type="ECO:0000256" key="1">
    <source>
        <dbReference type="SAM" id="MobiDB-lite"/>
    </source>
</evidence>
<reference evidence="2 3" key="1">
    <citation type="submission" date="2020-08" db="EMBL/GenBank/DDBJ databases">
        <title>Plant Genome Project.</title>
        <authorList>
            <person name="Zhang R.-G."/>
        </authorList>
    </citation>
    <scope>NUCLEOTIDE SEQUENCE [LARGE SCALE GENOMIC DNA]</scope>
    <source>
        <tissue evidence="2">Rhizome</tissue>
    </source>
</reference>
<protein>
    <submittedName>
        <fullName evidence="2">Uncharacterized protein</fullName>
    </submittedName>
</protein>
<feature type="region of interest" description="Disordered" evidence="1">
    <location>
        <begin position="1"/>
        <end position="63"/>
    </location>
</feature>
<evidence type="ECO:0000313" key="2">
    <source>
        <dbReference type="EMBL" id="KAG6538171.1"/>
    </source>
</evidence>
<dbReference type="EMBL" id="JACMSC010000001">
    <property type="protein sequence ID" value="KAG6538171.1"/>
    <property type="molecule type" value="Genomic_DNA"/>
</dbReference>
<organism evidence="2 3">
    <name type="scientific">Zingiber officinale</name>
    <name type="common">Ginger</name>
    <name type="synonym">Amomum zingiber</name>
    <dbReference type="NCBI Taxonomy" id="94328"/>
    <lineage>
        <taxon>Eukaryota</taxon>
        <taxon>Viridiplantae</taxon>
        <taxon>Streptophyta</taxon>
        <taxon>Embryophyta</taxon>
        <taxon>Tracheophyta</taxon>
        <taxon>Spermatophyta</taxon>
        <taxon>Magnoliopsida</taxon>
        <taxon>Liliopsida</taxon>
        <taxon>Zingiberales</taxon>
        <taxon>Zingiberaceae</taxon>
        <taxon>Zingiber</taxon>
    </lineage>
</organism>
<feature type="compositionally biased region" description="Basic and acidic residues" evidence="1">
    <location>
        <begin position="9"/>
        <end position="27"/>
    </location>
</feature>
<feature type="region of interest" description="Disordered" evidence="1">
    <location>
        <begin position="149"/>
        <end position="168"/>
    </location>
</feature>
<accession>A0A8J5LZP0</accession>
<dbReference type="AlphaFoldDB" id="A0A8J5LZP0"/>
<proteinExistence type="predicted"/>
<comment type="caution">
    <text evidence="2">The sequence shown here is derived from an EMBL/GenBank/DDBJ whole genome shotgun (WGS) entry which is preliminary data.</text>
</comment>
<evidence type="ECO:0000313" key="3">
    <source>
        <dbReference type="Proteomes" id="UP000734854"/>
    </source>
</evidence>
<keyword evidence="3" id="KW-1185">Reference proteome</keyword>
<name>A0A8J5LZP0_ZINOF</name>
<dbReference type="Proteomes" id="UP000734854">
    <property type="component" value="Unassembled WGS sequence"/>
</dbReference>
<gene>
    <name evidence="2" type="ORF">ZIOFF_003282</name>
</gene>
<sequence>MEEVVTEEEGGRRRGEMRQRLEGRSETENGGWKSKVQDFASRAKPSNSSKSIAGSGAHRPTKIPARLRLSISLSAPSPSSVDLPRFVTNLDRGVERESGRGFDAAAPVRDGVFGGAADALRAADTDTQPLYAGGGDVRQGHSHVLTADIPADLPRCPPNPRRRLPHFS</sequence>